<evidence type="ECO:0000259" key="4">
    <source>
        <dbReference type="PROSITE" id="PS51123"/>
    </source>
</evidence>
<dbReference type="SUPFAM" id="SSF103088">
    <property type="entry name" value="OmpA-like"/>
    <property type="match status" value="1"/>
</dbReference>
<evidence type="ECO:0000256" key="3">
    <source>
        <dbReference type="SAM" id="Phobius"/>
    </source>
</evidence>
<dbReference type="AlphaFoldDB" id="N6YNX6"/>
<dbReference type="NCBIfam" id="NF038228">
    <property type="entry name" value="IcmH_DotU_IVB"/>
    <property type="match status" value="1"/>
</dbReference>
<feature type="domain" description="OmpA-like" evidence="4">
    <location>
        <begin position="314"/>
        <end position="433"/>
    </location>
</feature>
<keyword evidence="1 3" id="KW-0472">Membrane</keyword>
<dbReference type="PANTHER" id="PTHR38033">
    <property type="entry name" value="MEMBRANE PROTEIN-RELATED"/>
    <property type="match status" value="1"/>
</dbReference>
<dbReference type="CDD" id="cd07185">
    <property type="entry name" value="OmpA_C-like"/>
    <property type="match status" value="1"/>
</dbReference>
<dbReference type="Pfam" id="PF00691">
    <property type="entry name" value="OmpA"/>
    <property type="match status" value="1"/>
</dbReference>
<sequence length="434" mass="46684">MSNDDPFAAFELDHTFVMPSPGQRPVQAQGPARGPEPAAAPAPAVDSLMPAHGVNPIVAAASPLLNTVAQIRATLENPDPEILRARLIEAVRAFERKAAQAGVEPRKLVAARYVLCTFLDEAATSTPWGGSGAWARQSLLVSFHNETWGGEKVFQLLARLAEDPAGNRDLLELMHVVLALGFEGRFRVQADGPAQLARLRERLHTLLREQRGDFERDLSPHWVGQPARRQVLSRLPVWIAFALAGVLAAGLFLFLSGRLNARSDPLFSGILALRAAAPAPPPTVLAPPPATVPRLAIFLEPEIRAGSVAVRDLEDRSVVTIRGDGTFRPGSATLEESVLPLLRRIGEALGEVPGPVLITGHTDNVPIRSARFPSNWHLSVERAESVRALLAGLVAADRLGAEGRADAEPVAGNATPAERARNRRVEITLYRGKP</sequence>
<proteinExistence type="predicted"/>
<name>N6YNX6_9RHOO</name>
<feature type="region of interest" description="Disordered" evidence="2">
    <location>
        <begin position="18"/>
        <end position="43"/>
    </location>
</feature>
<dbReference type="Proteomes" id="UP000013047">
    <property type="component" value="Unassembled WGS sequence"/>
</dbReference>
<keyword evidence="6" id="KW-1185">Reference proteome</keyword>
<dbReference type="Gene3D" id="3.30.1330.60">
    <property type="entry name" value="OmpA-like domain"/>
    <property type="match status" value="1"/>
</dbReference>
<dbReference type="OrthoDB" id="345640at2"/>
<evidence type="ECO:0000313" key="5">
    <source>
        <dbReference type="EMBL" id="ENO95986.1"/>
    </source>
</evidence>
<evidence type="ECO:0000256" key="2">
    <source>
        <dbReference type="SAM" id="MobiDB-lite"/>
    </source>
</evidence>
<accession>N6YNX6</accession>
<dbReference type="InterPro" id="IPR017733">
    <property type="entry name" value="OmpA-like_dom_proteobacteria"/>
</dbReference>
<gene>
    <name evidence="5" type="ORF">C667_16251</name>
</gene>
<dbReference type="NCBIfam" id="TIGR03350">
    <property type="entry name" value="type_VI_ompA"/>
    <property type="match status" value="1"/>
</dbReference>
<feature type="compositionally biased region" description="Low complexity" evidence="2">
    <location>
        <begin position="27"/>
        <end position="43"/>
    </location>
</feature>
<dbReference type="EMBL" id="AMXF01000149">
    <property type="protein sequence ID" value="ENO95986.1"/>
    <property type="molecule type" value="Genomic_DNA"/>
</dbReference>
<evidence type="ECO:0000256" key="1">
    <source>
        <dbReference type="PROSITE-ProRule" id="PRU00473"/>
    </source>
</evidence>
<dbReference type="InterPro" id="IPR017732">
    <property type="entry name" value="T4/T6SS_DotU"/>
</dbReference>
<dbReference type="PROSITE" id="PS51123">
    <property type="entry name" value="OMPA_2"/>
    <property type="match status" value="1"/>
</dbReference>
<dbReference type="PANTHER" id="PTHR38033:SF1">
    <property type="entry name" value="DOTU FAMILY TYPE IV_VI SECRETION SYSTEM PROTEIN"/>
    <property type="match status" value="1"/>
</dbReference>
<dbReference type="RefSeq" id="WP_004369256.1">
    <property type="nucleotide sequence ID" value="NZ_AMXF01000149.1"/>
</dbReference>
<dbReference type="InterPro" id="IPR038522">
    <property type="entry name" value="T4/T6SS_DotU_sf"/>
</dbReference>
<dbReference type="NCBIfam" id="NF005444">
    <property type="entry name" value="PRK07033.1"/>
    <property type="match status" value="1"/>
</dbReference>
<feature type="transmembrane region" description="Helical" evidence="3">
    <location>
        <begin position="235"/>
        <end position="255"/>
    </location>
</feature>
<comment type="caution">
    <text evidence="5">The sequence shown here is derived from an EMBL/GenBank/DDBJ whole genome shotgun (WGS) entry which is preliminary data.</text>
</comment>
<evidence type="ECO:0000313" key="6">
    <source>
        <dbReference type="Proteomes" id="UP000013047"/>
    </source>
</evidence>
<dbReference type="NCBIfam" id="TIGR03349">
    <property type="entry name" value="IV_VI_DotU"/>
    <property type="match status" value="1"/>
</dbReference>
<dbReference type="Pfam" id="PF09850">
    <property type="entry name" value="DotU"/>
    <property type="match status" value="1"/>
</dbReference>
<organism evidence="5 6">
    <name type="scientific">Thauera phenylacetica B4P</name>
    <dbReference type="NCBI Taxonomy" id="1234382"/>
    <lineage>
        <taxon>Bacteria</taxon>
        <taxon>Pseudomonadati</taxon>
        <taxon>Pseudomonadota</taxon>
        <taxon>Betaproteobacteria</taxon>
        <taxon>Rhodocyclales</taxon>
        <taxon>Zoogloeaceae</taxon>
        <taxon>Thauera</taxon>
    </lineage>
</organism>
<dbReference type="GO" id="GO:0016020">
    <property type="term" value="C:membrane"/>
    <property type="evidence" value="ECO:0007669"/>
    <property type="project" value="UniProtKB-UniRule"/>
</dbReference>
<dbReference type="InterPro" id="IPR036737">
    <property type="entry name" value="OmpA-like_sf"/>
</dbReference>
<keyword evidence="3" id="KW-0812">Transmembrane</keyword>
<protein>
    <recommendedName>
        <fullName evidence="4">OmpA-like domain-containing protein</fullName>
    </recommendedName>
</protein>
<dbReference type="Gene3D" id="1.25.40.590">
    <property type="entry name" value="Type IV / VI secretion system, DotU"/>
    <property type="match status" value="1"/>
</dbReference>
<dbReference type="InterPro" id="IPR006665">
    <property type="entry name" value="OmpA-like"/>
</dbReference>
<keyword evidence="3" id="KW-1133">Transmembrane helix</keyword>
<reference evidence="5 6" key="1">
    <citation type="submission" date="2012-09" db="EMBL/GenBank/DDBJ databases">
        <title>Draft Genome Sequences of 6 Strains from Genus Thauera.</title>
        <authorList>
            <person name="Liu B."/>
            <person name="Shapleigh J.P."/>
            <person name="Frostegard A.H."/>
        </authorList>
    </citation>
    <scope>NUCLEOTIDE SEQUENCE [LARGE SCALE GENOMIC DNA]</scope>
    <source>
        <strain evidence="5 6">B4P</strain>
    </source>
</reference>